<keyword evidence="8" id="KW-1185">Reference proteome</keyword>
<dbReference type="Proteomes" id="UP000198339">
    <property type="component" value="Unassembled WGS sequence"/>
</dbReference>
<reference evidence="7 8" key="1">
    <citation type="submission" date="2017-06" db="EMBL/GenBank/DDBJ databases">
        <authorList>
            <person name="Kim H.J."/>
            <person name="Triplett B.A."/>
        </authorList>
    </citation>
    <scope>NUCLEOTIDE SEQUENCE [LARGE SCALE GENOMIC DNA]</scope>
    <source>
        <strain evidence="7 8">DS15</strain>
    </source>
</reference>
<dbReference type="RefSeq" id="WP_089216634.1">
    <property type="nucleotide sequence ID" value="NZ_FZPA01000010.1"/>
</dbReference>
<dbReference type="Pfam" id="PF02668">
    <property type="entry name" value="TauD"/>
    <property type="match status" value="1"/>
</dbReference>
<sequence>MNIAAGQASFTRLQVAPLTPHIGAEIAGIDLREEQDDRAIAEIRAALLRHKVIFFRDQDITPAQHIAFARRFGRLEIHPATPKDQPDPEVLHIAHGPDSKGQENAWHSDVTWRTEPSLGSILRAVEVPPVGGDTLFADMGAAFRSLSPAMQQFCRGLTASHDIARVFARRLGKRPEELHDQYPPQSHPVVRTHPETGEQALYVNTAFTSHIEGLSEKESDWLLQHLYAQAAVPEFQCRFRWEANSIAFWDNRAVQHYAASDYFPAVRRMERVTIAGDRPFYKDER</sequence>
<feature type="domain" description="TauD/TfdA-like" evidence="6">
    <location>
        <begin position="15"/>
        <end position="273"/>
    </location>
</feature>
<evidence type="ECO:0000313" key="7">
    <source>
        <dbReference type="EMBL" id="SNT06615.1"/>
    </source>
</evidence>
<evidence type="ECO:0000256" key="4">
    <source>
        <dbReference type="ARBA" id="ARBA00023002"/>
    </source>
</evidence>
<proteinExistence type="inferred from homology"/>
<dbReference type="OrthoDB" id="7209371at2"/>
<accession>A0A239JL97</accession>
<keyword evidence="4" id="KW-0560">Oxidoreductase</keyword>
<dbReference type="InterPro" id="IPR003819">
    <property type="entry name" value="TauD/TfdA-like"/>
</dbReference>
<evidence type="ECO:0000313" key="8">
    <source>
        <dbReference type="Proteomes" id="UP000198339"/>
    </source>
</evidence>
<dbReference type="GO" id="GO:0000908">
    <property type="term" value="F:taurine dioxygenase activity"/>
    <property type="evidence" value="ECO:0007669"/>
    <property type="project" value="TreeGrafter"/>
</dbReference>
<evidence type="ECO:0000259" key="6">
    <source>
        <dbReference type="Pfam" id="PF02668"/>
    </source>
</evidence>
<organism evidence="7 8">
    <name type="scientific">Sphingopyxis indica</name>
    <dbReference type="NCBI Taxonomy" id="436663"/>
    <lineage>
        <taxon>Bacteria</taxon>
        <taxon>Pseudomonadati</taxon>
        <taxon>Pseudomonadota</taxon>
        <taxon>Alphaproteobacteria</taxon>
        <taxon>Sphingomonadales</taxon>
        <taxon>Sphingomonadaceae</taxon>
        <taxon>Sphingopyxis</taxon>
    </lineage>
</organism>
<evidence type="ECO:0000256" key="5">
    <source>
        <dbReference type="ARBA" id="ARBA00023004"/>
    </source>
</evidence>
<dbReference type="SUPFAM" id="SSF51197">
    <property type="entry name" value="Clavaminate synthase-like"/>
    <property type="match status" value="1"/>
</dbReference>
<dbReference type="InterPro" id="IPR042098">
    <property type="entry name" value="TauD-like_sf"/>
</dbReference>
<dbReference type="PANTHER" id="PTHR30468">
    <property type="entry name" value="ALPHA-KETOGLUTARATE-DEPENDENT SULFONATE DIOXYGENASE"/>
    <property type="match status" value="1"/>
</dbReference>
<dbReference type="AlphaFoldDB" id="A0A239JL97"/>
<evidence type="ECO:0000256" key="3">
    <source>
        <dbReference type="ARBA" id="ARBA00022964"/>
    </source>
</evidence>
<gene>
    <name evidence="7" type="ORF">SAMN06295955_110142</name>
</gene>
<dbReference type="InterPro" id="IPR051323">
    <property type="entry name" value="AtsK-like"/>
</dbReference>
<name>A0A239JL97_9SPHN</name>
<evidence type="ECO:0000256" key="2">
    <source>
        <dbReference type="ARBA" id="ARBA00022723"/>
    </source>
</evidence>
<protein>
    <submittedName>
        <fullName evidence="7">Taurine dioxygenase</fullName>
    </submittedName>
</protein>
<dbReference type="PANTHER" id="PTHR30468:SF1">
    <property type="entry name" value="ALPHA-KETOGLUTARATE-DEPENDENT SULFONATE DIOXYGENASE"/>
    <property type="match status" value="1"/>
</dbReference>
<comment type="similarity">
    <text evidence="1">Belongs to the TfdA dioxygenase family.</text>
</comment>
<keyword evidence="3 7" id="KW-0223">Dioxygenase</keyword>
<dbReference type="Gene3D" id="3.60.130.10">
    <property type="entry name" value="Clavaminate synthase-like"/>
    <property type="match status" value="1"/>
</dbReference>
<evidence type="ECO:0000256" key="1">
    <source>
        <dbReference type="ARBA" id="ARBA00005896"/>
    </source>
</evidence>
<keyword evidence="5" id="KW-0408">Iron</keyword>
<dbReference type="GO" id="GO:0046872">
    <property type="term" value="F:metal ion binding"/>
    <property type="evidence" value="ECO:0007669"/>
    <property type="project" value="UniProtKB-KW"/>
</dbReference>
<dbReference type="EMBL" id="FZPA01000010">
    <property type="protein sequence ID" value="SNT06615.1"/>
    <property type="molecule type" value="Genomic_DNA"/>
</dbReference>
<dbReference type="GO" id="GO:0006790">
    <property type="term" value="P:sulfur compound metabolic process"/>
    <property type="evidence" value="ECO:0007669"/>
    <property type="project" value="TreeGrafter"/>
</dbReference>
<dbReference type="GO" id="GO:0005737">
    <property type="term" value="C:cytoplasm"/>
    <property type="evidence" value="ECO:0007669"/>
    <property type="project" value="TreeGrafter"/>
</dbReference>
<keyword evidence="2" id="KW-0479">Metal-binding</keyword>